<comment type="similarity">
    <text evidence="7">Belongs to the binding-protein-dependent transport system permease family.</text>
</comment>
<dbReference type="PROSITE" id="PS50928">
    <property type="entry name" value="ABC_TM1"/>
    <property type="match status" value="1"/>
</dbReference>
<keyword evidence="10" id="KW-1185">Reference proteome</keyword>
<feature type="transmembrane region" description="Helical" evidence="7">
    <location>
        <begin position="24"/>
        <end position="42"/>
    </location>
</feature>
<keyword evidence="4 7" id="KW-0812">Transmembrane</keyword>
<proteinExistence type="inferred from homology"/>
<dbReference type="RefSeq" id="WP_400879372.1">
    <property type="nucleotide sequence ID" value="NZ_JBIWXY010000001.1"/>
</dbReference>
<dbReference type="PANTHER" id="PTHR30151:SF38">
    <property type="entry name" value="ALIPHATIC SULFONATES TRANSPORT PERMEASE PROTEIN SSUC-RELATED"/>
    <property type="match status" value="1"/>
</dbReference>
<keyword evidence="5 7" id="KW-1133">Transmembrane helix</keyword>
<evidence type="ECO:0000256" key="3">
    <source>
        <dbReference type="ARBA" id="ARBA00022475"/>
    </source>
</evidence>
<comment type="caution">
    <text evidence="9">The sequence shown here is derived from an EMBL/GenBank/DDBJ whole genome shotgun (WGS) entry which is preliminary data.</text>
</comment>
<dbReference type="SUPFAM" id="SSF161098">
    <property type="entry name" value="MetI-like"/>
    <property type="match status" value="1"/>
</dbReference>
<reference evidence="9 10" key="1">
    <citation type="submission" date="2024-11" db="EMBL/GenBank/DDBJ databases">
        <authorList>
            <person name="Kaparullina E.N."/>
            <person name="Delegan Y.A."/>
            <person name="Doronina N.V."/>
        </authorList>
    </citation>
    <scope>NUCLEOTIDE SEQUENCE [LARGE SCALE GENOMIC DNA]</scope>
    <source>
        <strain evidence="9 10">7sh_L</strain>
    </source>
</reference>
<evidence type="ECO:0000256" key="2">
    <source>
        <dbReference type="ARBA" id="ARBA00022448"/>
    </source>
</evidence>
<evidence type="ECO:0000313" key="9">
    <source>
        <dbReference type="EMBL" id="MFJ5445298.1"/>
    </source>
</evidence>
<feature type="transmembrane region" description="Helical" evidence="7">
    <location>
        <begin position="115"/>
        <end position="136"/>
    </location>
</feature>
<evidence type="ECO:0000259" key="8">
    <source>
        <dbReference type="PROSITE" id="PS50928"/>
    </source>
</evidence>
<dbReference type="Proteomes" id="UP001617669">
    <property type="component" value="Unassembled WGS sequence"/>
</dbReference>
<evidence type="ECO:0000256" key="6">
    <source>
        <dbReference type="ARBA" id="ARBA00023136"/>
    </source>
</evidence>
<dbReference type="EMBL" id="JBIWXY010000001">
    <property type="protein sequence ID" value="MFJ5445298.1"/>
    <property type="molecule type" value="Genomic_DNA"/>
</dbReference>
<dbReference type="Gene3D" id="1.10.3720.10">
    <property type="entry name" value="MetI-like"/>
    <property type="match status" value="1"/>
</dbReference>
<evidence type="ECO:0000256" key="1">
    <source>
        <dbReference type="ARBA" id="ARBA00004651"/>
    </source>
</evidence>
<evidence type="ECO:0000256" key="7">
    <source>
        <dbReference type="RuleBase" id="RU363032"/>
    </source>
</evidence>
<feature type="transmembrane region" description="Helical" evidence="7">
    <location>
        <begin position="232"/>
        <end position="252"/>
    </location>
</feature>
<gene>
    <name evidence="9" type="ORF">ACIKP9_03570</name>
</gene>
<keyword evidence="6 7" id="KW-0472">Membrane</keyword>
<keyword evidence="3" id="KW-1003">Cell membrane</keyword>
<name>A0ABW8GIW9_9PROT</name>
<organism evidence="9 10">
    <name type="scientific">Methylobacillus methanolivorans</name>
    <dbReference type="NCBI Taxonomy" id="1848927"/>
    <lineage>
        <taxon>Bacteria</taxon>
        <taxon>Pseudomonadati</taxon>
        <taxon>Pseudomonadota</taxon>
        <taxon>Betaproteobacteria</taxon>
        <taxon>Nitrosomonadales</taxon>
        <taxon>Methylophilaceae</taxon>
        <taxon>Methylobacillus</taxon>
    </lineage>
</organism>
<dbReference type="InterPro" id="IPR000515">
    <property type="entry name" value="MetI-like"/>
</dbReference>
<evidence type="ECO:0000256" key="5">
    <source>
        <dbReference type="ARBA" id="ARBA00022989"/>
    </source>
</evidence>
<sequence length="272" mass="30192">MSIGIRVALGINQADPVFRRRSRLRLAAFISPIAFLLLWAWVTKLEIFSPQLLVSPWEVLASLHELLDSGELWAHLSVSLSRLGLGFLIGAGSGLLFGILMALSRTVEDFFSPLFQALRQVPTIALIPIFILLFGIEELFKIAVVVKAAFFTVALASYEATKGIPKHYFEVAQAYQLPNRTLYTKMVIPAILPPILTGFRIAFARSWTILVAAELLAADSGLGHMMQMGREIFRIDIVMVGVVLTGLIGFGIDRLFKWGEANLIPWRKVEAK</sequence>
<dbReference type="CDD" id="cd06261">
    <property type="entry name" value="TM_PBP2"/>
    <property type="match status" value="1"/>
</dbReference>
<comment type="subcellular location">
    <subcellularLocation>
        <location evidence="1 7">Cell membrane</location>
        <topology evidence="1 7">Multi-pass membrane protein</topology>
    </subcellularLocation>
</comment>
<dbReference type="Pfam" id="PF00528">
    <property type="entry name" value="BPD_transp_1"/>
    <property type="match status" value="1"/>
</dbReference>
<feature type="domain" description="ABC transmembrane type-1" evidence="8">
    <location>
        <begin position="72"/>
        <end position="256"/>
    </location>
</feature>
<feature type="transmembrane region" description="Helical" evidence="7">
    <location>
        <begin position="83"/>
        <end position="103"/>
    </location>
</feature>
<protein>
    <submittedName>
        <fullName evidence="9">ABC transporter permease</fullName>
    </submittedName>
</protein>
<dbReference type="InterPro" id="IPR035906">
    <property type="entry name" value="MetI-like_sf"/>
</dbReference>
<dbReference type="PANTHER" id="PTHR30151">
    <property type="entry name" value="ALKANE SULFONATE ABC TRANSPORTER-RELATED, MEMBRANE SUBUNIT"/>
    <property type="match status" value="1"/>
</dbReference>
<evidence type="ECO:0000313" key="10">
    <source>
        <dbReference type="Proteomes" id="UP001617669"/>
    </source>
</evidence>
<accession>A0ABW8GIW9</accession>
<feature type="transmembrane region" description="Helical" evidence="7">
    <location>
        <begin position="182"/>
        <end position="201"/>
    </location>
</feature>
<evidence type="ECO:0000256" key="4">
    <source>
        <dbReference type="ARBA" id="ARBA00022692"/>
    </source>
</evidence>
<keyword evidence="2 7" id="KW-0813">Transport</keyword>